<dbReference type="Proteomes" id="UP000562124">
    <property type="component" value="Unassembled WGS sequence"/>
</dbReference>
<dbReference type="AlphaFoldDB" id="A0A7Y0QIH5"/>
<sequence>MYDTTDPRSALATAPKPAAARAADLPIAATQYVEMAHTAPSEVSPAGSPTWYVRGQNFVLAHTDLVAGDSLTRTGQEHEYVVVLTDPGTHVRIEADGATHDVGERAVVVVPPGDSTITALADTTVARLVDHRSSDVLEKAVNGAAYAEPDARVAPLVPWPEPVDGHRVRVYPIDSIPVEPGRFGRIFRTSAFMVNLLDLVEGPRDPEKLSPHHHDDFEQCSYAVEGTFVHHIRTPWGARRSRWAEDEHQEVGSPSVTVIPPPVVHTTEAVGAGRNQLIDIFCPPREDFSAQPGWVLNADEYPAP</sequence>
<dbReference type="Gene3D" id="2.60.120.10">
    <property type="entry name" value="Jelly Rolls"/>
    <property type="match status" value="1"/>
</dbReference>
<organism evidence="1 2">
    <name type="scientific">Cellulomonas fimi</name>
    <dbReference type="NCBI Taxonomy" id="1708"/>
    <lineage>
        <taxon>Bacteria</taxon>
        <taxon>Bacillati</taxon>
        <taxon>Actinomycetota</taxon>
        <taxon>Actinomycetes</taxon>
        <taxon>Micrococcales</taxon>
        <taxon>Cellulomonadaceae</taxon>
        <taxon>Cellulomonas</taxon>
    </lineage>
</organism>
<reference evidence="1 2" key="1">
    <citation type="submission" date="2020-04" db="EMBL/GenBank/DDBJ databases">
        <title>Sequencing and Assembly of C. fimi.</title>
        <authorList>
            <person name="Ramsey A.R."/>
        </authorList>
    </citation>
    <scope>NUCLEOTIDE SEQUENCE [LARGE SCALE GENOMIC DNA]</scope>
    <source>
        <strain evidence="1 2">SB</strain>
    </source>
</reference>
<keyword evidence="2" id="KW-1185">Reference proteome</keyword>
<dbReference type="InterPro" id="IPR014710">
    <property type="entry name" value="RmlC-like_jellyroll"/>
</dbReference>
<evidence type="ECO:0000313" key="2">
    <source>
        <dbReference type="Proteomes" id="UP000562124"/>
    </source>
</evidence>
<comment type="caution">
    <text evidence="1">The sequence shown here is derived from an EMBL/GenBank/DDBJ whole genome shotgun (WGS) entry which is preliminary data.</text>
</comment>
<dbReference type="RefSeq" id="WP_169325735.1">
    <property type="nucleotide sequence ID" value="NZ_JABCJJ010000032.1"/>
</dbReference>
<evidence type="ECO:0000313" key="1">
    <source>
        <dbReference type="EMBL" id="NMR21360.1"/>
    </source>
</evidence>
<dbReference type="SUPFAM" id="SSF51182">
    <property type="entry name" value="RmlC-like cupins"/>
    <property type="match status" value="1"/>
</dbReference>
<protein>
    <submittedName>
        <fullName evidence="1">Uncharacterized protein</fullName>
    </submittedName>
</protein>
<name>A0A7Y0QIH5_CELFI</name>
<accession>A0A7Y0QIH5</accession>
<dbReference type="EMBL" id="JABCJJ010000032">
    <property type="protein sequence ID" value="NMR21360.1"/>
    <property type="molecule type" value="Genomic_DNA"/>
</dbReference>
<gene>
    <name evidence="1" type="ORF">HIR71_14245</name>
</gene>
<dbReference type="InterPro" id="IPR011051">
    <property type="entry name" value="RmlC_Cupin_sf"/>
</dbReference>
<proteinExistence type="predicted"/>